<evidence type="ECO:0000313" key="4">
    <source>
        <dbReference type="Proteomes" id="UP000307380"/>
    </source>
</evidence>
<keyword evidence="4" id="KW-1185">Reference proteome</keyword>
<dbReference type="Gene3D" id="3.90.180.10">
    <property type="entry name" value="Medium-chain alcohol dehydrogenases, catalytic domain"/>
    <property type="match status" value="1"/>
</dbReference>
<dbReference type="PANTHER" id="PTHR44154:SF1">
    <property type="entry name" value="QUINONE OXIDOREDUCTASE"/>
    <property type="match status" value="1"/>
</dbReference>
<dbReference type="Proteomes" id="UP000307380">
    <property type="component" value="Unassembled WGS sequence"/>
</dbReference>
<comment type="caution">
    <text evidence="3">The sequence shown here is derived from an EMBL/GenBank/DDBJ whole genome shotgun (WGS) entry which is preliminary data.</text>
</comment>
<dbReference type="InterPro" id="IPR051603">
    <property type="entry name" value="Zinc-ADH_QOR/CCCR"/>
</dbReference>
<feature type="domain" description="Enoyl reductase (ER)" evidence="2">
    <location>
        <begin position="11"/>
        <end position="305"/>
    </location>
</feature>
<dbReference type="OrthoDB" id="3727682at2"/>
<accession>A0A4S4FW38</accession>
<organism evidence="3 4">
    <name type="scientific">Orlajensenia flava</name>
    <dbReference type="NCBI Taxonomy" id="2565934"/>
    <lineage>
        <taxon>Bacteria</taxon>
        <taxon>Bacillati</taxon>
        <taxon>Actinomycetota</taxon>
        <taxon>Actinomycetes</taxon>
        <taxon>Micrococcales</taxon>
        <taxon>Microbacteriaceae</taxon>
        <taxon>Orlajensenia</taxon>
    </lineage>
</organism>
<dbReference type="Pfam" id="PF08240">
    <property type="entry name" value="ADH_N"/>
    <property type="match status" value="1"/>
</dbReference>
<dbReference type="PANTHER" id="PTHR44154">
    <property type="entry name" value="QUINONE OXIDOREDUCTASE"/>
    <property type="match status" value="1"/>
</dbReference>
<dbReference type="InterPro" id="IPR013154">
    <property type="entry name" value="ADH-like_N"/>
</dbReference>
<reference evidence="3 4" key="1">
    <citation type="submission" date="2019-04" db="EMBL/GenBank/DDBJ databases">
        <authorList>
            <person name="Jiang L."/>
        </authorList>
    </citation>
    <scope>NUCLEOTIDE SEQUENCE [LARGE SCALE GENOMIC DNA]</scope>
    <source>
        <strain evidence="3 4">YIM 131861</strain>
    </source>
</reference>
<protein>
    <submittedName>
        <fullName evidence="3">NADP-dependent oxidoreductase</fullName>
    </submittedName>
</protein>
<dbReference type="InterPro" id="IPR036291">
    <property type="entry name" value="NAD(P)-bd_dom_sf"/>
</dbReference>
<dbReference type="AlphaFoldDB" id="A0A4S4FW38"/>
<dbReference type="CDD" id="cd05289">
    <property type="entry name" value="MDR_like_2"/>
    <property type="match status" value="1"/>
</dbReference>
<evidence type="ECO:0000256" key="1">
    <source>
        <dbReference type="ARBA" id="ARBA00022857"/>
    </source>
</evidence>
<evidence type="ECO:0000259" key="2">
    <source>
        <dbReference type="SMART" id="SM00829"/>
    </source>
</evidence>
<gene>
    <name evidence="3" type="ORF">E6C70_08300</name>
</gene>
<dbReference type="RefSeq" id="WP_136424080.1">
    <property type="nucleotide sequence ID" value="NZ_SSSN01000005.1"/>
</dbReference>
<dbReference type="InterPro" id="IPR020843">
    <property type="entry name" value="ER"/>
</dbReference>
<dbReference type="InterPro" id="IPR011032">
    <property type="entry name" value="GroES-like_sf"/>
</dbReference>
<dbReference type="SUPFAM" id="SSF51735">
    <property type="entry name" value="NAD(P)-binding Rossmann-fold domains"/>
    <property type="match status" value="1"/>
</dbReference>
<dbReference type="EMBL" id="SSSN01000005">
    <property type="protein sequence ID" value="THG34282.1"/>
    <property type="molecule type" value="Genomic_DNA"/>
</dbReference>
<dbReference type="SUPFAM" id="SSF50129">
    <property type="entry name" value="GroES-like"/>
    <property type="match status" value="1"/>
</dbReference>
<name>A0A4S4FW38_9MICO</name>
<evidence type="ECO:0000313" key="3">
    <source>
        <dbReference type="EMBL" id="THG34282.1"/>
    </source>
</evidence>
<sequence>MPRAVKFDEYGDVDVLKVVEVDEPSPKADEVVVRVVAAGTNPGEVPIRSGAGKDRFPAHFPEGQGSDLAGVIASVGDSVTDVAVGDEVIGLSDARNAQADYALLPADRVVPKPEALDWAVAGSLFVVGTTAVAMMRSVHPDAGETVVVSGAAGGVGTLVTQLAVQTGARVIAVASEANHAVLRGWGAEPVEYGDGLEERIRELAPDGVDAMLDTHGDGYVDLAVALGVDPDRIDTIIDFEGGGRVGAHRDGMATVDDPAAVVSTLAEQLARGELELPIKAHYPLDSVADAYREVEKRSGLGKVVLEVSDGGAAG</sequence>
<proteinExistence type="predicted"/>
<dbReference type="GO" id="GO:0016491">
    <property type="term" value="F:oxidoreductase activity"/>
    <property type="evidence" value="ECO:0007669"/>
    <property type="project" value="InterPro"/>
</dbReference>
<keyword evidence="1" id="KW-0521">NADP</keyword>
<dbReference type="Gene3D" id="3.40.50.720">
    <property type="entry name" value="NAD(P)-binding Rossmann-like Domain"/>
    <property type="match status" value="1"/>
</dbReference>
<dbReference type="SMART" id="SM00829">
    <property type="entry name" value="PKS_ER"/>
    <property type="match status" value="1"/>
</dbReference>
<dbReference type="Pfam" id="PF13602">
    <property type="entry name" value="ADH_zinc_N_2"/>
    <property type="match status" value="1"/>
</dbReference>